<evidence type="ECO:0000256" key="2">
    <source>
        <dbReference type="SAM" id="Phobius"/>
    </source>
</evidence>
<comment type="caution">
    <text evidence="3">The sequence shown here is derived from an EMBL/GenBank/DDBJ whole genome shotgun (WGS) entry which is preliminary data.</text>
</comment>
<feature type="compositionally biased region" description="Basic and acidic residues" evidence="1">
    <location>
        <begin position="278"/>
        <end position="287"/>
    </location>
</feature>
<feature type="region of interest" description="Disordered" evidence="1">
    <location>
        <begin position="257"/>
        <end position="326"/>
    </location>
</feature>
<dbReference type="EMBL" id="AZIL01002362">
    <property type="protein sequence ID" value="EWM21774.1"/>
    <property type="molecule type" value="Genomic_DNA"/>
</dbReference>
<feature type="transmembrane region" description="Helical" evidence="2">
    <location>
        <begin position="12"/>
        <end position="32"/>
    </location>
</feature>
<keyword evidence="4" id="KW-1185">Reference proteome</keyword>
<proteinExistence type="predicted"/>
<feature type="transmembrane region" description="Helical" evidence="2">
    <location>
        <begin position="95"/>
        <end position="117"/>
    </location>
</feature>
<dbReference type="AlphaFoldDB" id="W7TM19"/>
<evidence type="ECO:0000313" key="3">
    <source>
        <dbReference type="EMBL" id="EWM21774.1"/>
    </source>
</evidence>
<keyword evidence="2" id="KW-0472">Membrane</keyword>
<accession>W7TM19</accession>
<evidence type="ECO:0000256" key="1">
    <source>
        <dbReference type="SAM" id="MobiDB-lite"/>
    </source>
</evidence>
<protein>
    <recommendedName>
        <fullName evidence="5">Transmembrane protein</fullName>
    </recommendedName>
</protein>
<feature type="compositionally biased region" description="Basic and acidic residues" evidence="1">
    <location>
        <begin position="258"/>
        <end position="267"/>
    </location>
</feature>
<evidence type="ECO:0000313" key="4">
    <source>
        <dbReference type="Proteomes" id="UP000019335"/>
    </source>
</evidence>
<evidence type="ECO:0008006" key="5">
    <source>
        <dbReference type="Google" id="ProtNLM"/>
    </source>
</evidence>
<dbReference type="OrthoDB" id="10304894at2759"/>
<name>W7TM19_9STRA</name>
<keyword evidence="2" id="KW-0812">Transmembrane</keyword>
<sequence>MQYAAWNKSTFVDILVLILKVIVAAALIGHAHHIKGEIQPEPVYGVLDDPTYAYSAEAATDMLVRVSWIAGGYVMVASAIGLIGRCLHAAPLYGVYYCANIFGFAVCLTAAIIPTVWGTTRKGLCLAAEASCLAVEDLSLCPYPVSSFATQTRQRVLADPTEGVSGAEGAVTMASSSPCCYLPSFLFFCEHFFGAVYTQTVIAVVLLALVMTQSMISCCYLCCDCDRPWTSKGRLPDIPELPTFVPPGGLPGRFSLHKVGEPLKPGRDSQAVKGRRRTREDGRRLSSLDKAGPAVQEGGEGEDSAEGGAGEKGSRCAEERKEDSKG</sequence>
<feature type="transmembrane region" description="Helical" evidence="2">
    <location>
        <begin position="192"/>
        <end position="211"/>
    </location>
</feature>
<keyword evidence="2" id="KW-1133">Transmembrane helix</keyword>
<gene>
    <name evidence="3" type="ORF">Naga_100188g6</name>
</gene>
<reference evidence="3 4" key="1">
    <citation type="journal article" date="2014" name="Mol. Plant">
        <title>Chromosome Scale Genome Assembly and Transcriptome Profiling of Nannochloropsis gaditana in Nitrogen Depletion.</title>
        <authorList>
            <person name="Corteggiani Carpinelli E."/>
            <person name="Telatin A."/>
            <person name="Vitulo N."/>
            <person name="Forcato C."/>
            <person name="D'Angelo M."/>
            <person name="Schiavon R."/>
            <person name="Vezzi A."/>
            <person name="Giacometti G.M."/>
            <person name="Morosinotto T."/>
            <person name="Valle G."/>
        </authorList>
    </citation>
    <scope>NUCLEOTIDE SEQUENCE [LARGE SCALE GENOMIC DNA]</scope>
    <source>
        <strain evidence="3 4">B-31</strain>
    </source>
</reference>
<feature type="compositionally biased region" description="Basic and acidic residues" evidence="1">
    <location>
        <begin position="312"/>
        <end position="326"/>
    </location>
</feature>
<organism evidence="3 4">
    <name type="scientific">Nannochloropsis gaditana</name>
    <dbReference type="NCBI Taxonomy" id="72520"/>
    <lineage>
        <taxon>Eukaryota</taxon>
        <taxon>Sar</taxon>
        <taxon>Stramenopiles</taxon>
        <taxon>Ochrophyta</taxon>
        <taxon>Eustigmatophyceae</taxon>
        <taxon>Eustigmatales</taxon>
        <taxon>Monodopsidaceae</taxon>
        <taxon>Nannochloropsis</taxon>
    </lineage>
</organism>
<dbReference type="Proteomes" id="UP000019335">
    <property type="component" value="Unassembled WGS sequence"/>
</dbReference>
<feature type="transmembrane region" description="Helical" evidence="2">
    <location>
        <begin position="62"/>
        <end position="83"/>
    </location>
</feature>